<protein>
    <submittedName>
        <fullName evidence="2">Uncharacterized protein</fullName>
    </submittedName>
</protein>
<proteinExistence type="predicted"/>
<feature type="compositionally biased region" description="Acidic residues" evidence="1">
    <location>
        <begin position="153"/>
        <end position="164"/>
    </location>
</feature>
<evidence type="ECO:0000256" key="1">
    <source>
        <dbReference type="SAM" id="MobiDB-lite"/>
    </source>
</evidence>
<evidence type="ECO:0000313" key="3">
    <source>
        <dbReference type="Proteomes" id="UP000239899"/>
    </source>
</evidence>
<reference evidence="2 3" key="1">
    <citation type="journal article" date="2018" name="Plant J.">
        <title>Genome sequences of Chlorella sorokiniana UTEX 1602 and Micractinium conductrix SAG 241.80: implications to maltose excretion by a green alga.</title>
        <authorList>
            <person name="Arriola M.B."/>
            <person name="Velmurugan N."/>
            <person name="Zhang Y."/>
            <person name="Plunkett M.H."/>
            <person name="Hondzo H."/>
            <person name="Barney B.M."/>
        </authorList>
    </citation>
    <scope>NUCLEOTIDE SEQUENCE [LARGE SCALE GENOMIC DNA]</scope>
    <source>
        <strain evidence="3">UTEX 1602</strain>
    </source>
</reference>
<organism evidence="2 3">
    <name type="scientific">Chlorella sorokiniana</name>
    <name type="common">Freshwater green alga</name>
    <dbReference type="NCBI Taxonomy" id="3076"/>
    <lineage>
        <taxon>Eukaryota</taxon>
        <taxon>Viridiplantae</taxon>
        <taxon>Chlorophyta</taxon>
        <taxon>core chlorophytes</taxon>
        <taxon>Trebouxiophyceae</taxon>
        <taxon>Chlorellales</taxon>
        <taxon>Chlorellaceae</taxon>
        <taxon>Chlorella clade</taxon>
        <taxon>Chlorella</taxon>
    </lineage>
</organism>
<keyword evidence="3" id="KW-1185">Reference proteome</keyword>
<dbReference type="Proteomes" id="UP000239899">
    <property type="component" value="Unassembled WGS sequence"/>
</dbReference>
<sequence length="273" mass="27394">MQVSSVLTALAAAFVVSETIAVLAVSLGLWEASLVSRVFGLFSKRRAVGAAKKAPALAPQPPQPPVAAAADAHEPEAPQPEPSASTQPSATALEPSGPSSLAPHALDGLPSEVSFTYANALAQTTSEEGSGGGASGGASELPLAAVAEGSGSEGEDGEEDEDSFDSCTELTFEPSAAGAPGVTFVQRSISGLAVRTLPTSTDPGSPLLVNSYQSRFVEVVNGCVKEPQAEIEAAYVSQPLQVAAHSPRRTASRALGRLASGASLSTSPSSIAS</sequence>
<comment type="caution">
    <text evidence="2">The sequence shown here is derived from an EMBL/GenBank/DDBJ whole genome shotgun (WGS) entry which is preliminary data.</text>
</comment>
<evidence type="ECO:0000313" key="2">
    <source>
        <dbReference type="EMBL" id="PRW39316.1"/>
    </source>
</evidence>
<dbReference type="EMBL" id="LHPG02000014">
    <property type="protein sequence ID" value="PRW39316.1"/>
    <property type="molecule type" value="Genomic_DNA"/>
</dbReference>
<dbReference type="OrthoDB" id="10467462at2759"/>
<accession>A0A2P6TJ88</accession>
<feature type="region of interest" description="Disordered" evidence="1">
    <location>
        <begin position="147"/>
        <end position="166"/>
    </location>
</feature>
<name>A0A2P6TJ88_CHLSO</name>
<gene>
    <name evidence="2" type="ORF">C2E21_6895</name>
</gene>
<feature type="region of interest" description="Disordered" evidence="1">
    <location>
        <begin position="53"/>
        <end position="106"/>
    </location>
</feature>
<dbReference type="AlphaFoldDB" id="A0A2P6TJ88"/>